<comment type="caution">
    <text evidence="2">The sequence shown here is derived from an EMBL/GenBank/DDBJ whole genome shotgun (WGS) entry which is preliminary data.</text>
</comment>
<dbReference type="EC" id="3.4.23.-" evidence="2"/>
<keyword evidence="1" id="KW-0812">Transmembrane</keyword>
<dbReference type="Pfam" id="PF13975">
    <property type="entry name" value="gag-asp_proteas"/>
    <property type="match status" value="1"/>
</dbReference>
<organism evidence="2 3">
    <name type="scientific">Novosphingobium umbonatum</name>
    <dbReference type="NCBI Taxonomy" id="1908524"/>
    <lineage>
        <taxon>Bacteria</taxon>
        <taxon>Pseudomonadati</taxon>
        <taxon>Pseudomonadota</taxon>
        <taxon>Alphaproteobacteria</taxon>
        <taxon>Sphingomonadales</taxon>
        <taxon>Sphingomonadaceae</taxon>
        <taxon>Novosphingobium</taxon>
    </lineage>
</organism>
<gene>
    <name evidence="2" type="ORF">EOE18_06110</name>
</gene>
<keyword evidence="3" id="KW-1185">Reference proteome</keyword>
<evidence type="ECO:0000313" key="2">
    <source>
        <dbReference type="EMBL" id="RVU06389.1"/>
    </source>
</evidence>
<dbReference type="GO" id="GO:0006508">
    <property type="term" value="P:proteolysis"/>
    <property type="evidence" value="ECO:0007669"/>
    <property type="project" value="UniProtKB-KW"/>
</dbReference>
<dbReference type="Gene3D" id="2.40.70.10">
    <property type="entry name" value="Acid Proteases"/>
    <property type="match status" value="1"/>
</dbReference>
<protein>
    <submittedName>
        <fullName evidence="2">TIGR02281 family clan AA aspartic protease</fullName>
        <ecNumber evidence="2">3.4.23.-</ecNumber>
    </submittedName>
</protein>
<evidence type="ECO:0000256" key="1">
    <source>
        <dbReference type="SAM" id="Phobius"/>
    </source>
</evidence>
<dbReference type="EMBL" id="SACO01000003">
    <property type="protein sequence ID" value="RVU06389.1"/>
    <property type="molecule type" value="Genomic_DNA"/>
</dbReference>
<sequence length="218" mass="23284">MNRLDLQLMPILMHLPNHVVLSSAFTFMALVLVGGIVRREASPTGGMLLRGIGNFGLTIALAITLLQLTGMVLNTPALASLAVTSAMHRTSALQGNETRIPLADDGHFWVDAAINGVNQRFLIDTGATYTTISSALAREAMIEAQADSDVSLHTANGETEASFGVIRDLKVGLLSTRSMRAIIAPDMGTTNVLGMNFLNSLSGWRVENNVLILSPKRS</sequence>
<accession>A0A3S2VUU8</accession>
<keyword evidence="1" id="KW-0472">Membrane</keyword>
<keyword evidence="1" id="KW-1133">Transmembrane helix</keyword>
<dbReference type="CDD" id="cd05483">
    <property type="entry name" value="retropepsin_like_bacteria"/>
    <property type="match status" value="1"/>
</dbReference>
<feature type="transmembrane region" description="Helical" evidence="1">
    <location>
        <begin position="20"/>
        <end position="37"/>
    </location>
</feature>
<dbReference type="InterPro" id="IPR001969">
    <property type="entry name" value="Aspartic_peptidase_AS"/>
</dbReference>
<dbReference type="SUPFAM" id="SSF50630">
    <property type="entry name" value="Acid proteases"/>
    <property type="match status" value="1"/>
</dbReference>
<reference evidence="2 3" key="1">
    <citation type="submission" date="2019-01" db="EMBL/GenBank/DDBJ databases">
        <authorList>
            <person name="Chen W.-M."/>
        </authorList>
    </citation>
    <scope>NUCLEOTIDE SEQUENCE [LARGE SCALE GENOMIC DNA]</scope>
    <source>
        <strain evidence="2 3">FSY-9</strain>
    </source>
</reference>
<dbReference type="Proteomes" id="UP000282837">
    <property type="component" value="Unassembled WGS sequence"/>
</dbReference>
<dbReference type="PROSITE" id="PS00141">
    <property type="entry name" value="ASP_PROTEASE"/>
    <property type="match status" value="1"/>
</dbReference>
<proteinExistence type="predicted"/>
<dbReference type="GO" id="GO:0004190">
    <property type="term" value="F:aspartic-type endopeptidase activity"/>
    <property type="evidence" value="ECO:0007669"/>
    <property type="project" value="InterPro"/>
</dbReference>
<keyword evidence="2" id="KW-0378">Hydrolase</keyword>
<name>A0A3S2VUU8_9SPHN</name>
<dbReference type="InterPro" id="IPR011969">
    <property type="entry name" value="Clan_AA_Asp_peptidase_C"/>
</dbReference>
<keyword evidence="2" id="KW-0645">Protease</keyword>
<dbReference type="AlphaFoldDB" id="A0A3S2VUU8"/>
<dbReference type="InterPro" id="IPR021109">
    <property type="entry name" value="Peptidase_aspartic_dom_sf"/>
</dbReference>
<dbReference type="NCBIfam" id="TIGR02281">
    <property type="entry name" value="clan_AA_DTGA"/>
    <property type="match status" value="1"/>
</dbReference>
<evidence type="ECO:0000313" key="3">
    <source>
        <dbReference type="Proteomes" id="UP000282837"/>
    </source>
</evidence>
<feature type="transmembrane region" description="Helical" evidence="1">
    <location>
        <begin position="49"/>
        <end position="73"/>
    </location>
</feature>
<dbReference type="InterPro" id="IPR034122">
    <property type="entry name" value="Retropepsin-like_bacterial"/>
</dbReference>
<dbReference type="OrthoDB" id="7595324at2"/>